<dbReference type="Proteomes" id="UP000041254">
    <property type="component" value="Unassembled WGS sequence"/>
</dbReference>
<feature type="compositionally biased region" description="Basic and acidic residues" evidence="1">
    <location>
        <begin position="72"/>
        <end position="86"/>
    </location>
</feature>
<keyword evidence="3" id="KW-1185">Reference proteome</keyword>
<proteinExistence type="predicted"/>
<feature type="region of interest" description="Disordered" evidence="1">
    <location>
        <begin position="1"/>
        <end position="104"/>
    </location>
</feature>
<dbReference type="VEuPathDB" id="CryptoDB:Vbra_5155"/>
<gene>
    <name evidence="2" type="ORF">Vbra_5155</name>
</gene>
<dbReference type="InParanoid" id="A0A0G4EL88"/>
<dbReference type="AlphaFoldDB" id="A0A0G4EL88"/>
<evidence type="ECO:0000313" key="2">
    <source>
        <dbReference type="EMBL" id="CEL98176.1"/>
    </source>
</evidence>
<protein>
    <submittedName>
        <fullName evidence="2">Uncharacterized protein</fullName>
    </submittedName>
</protein>
<name>A0A0G4EL88_VITBC</name>
<evidence type="ECO:0000313" key="3">
    <source>
        <dbReference type="Proteomes" id="UP000041254"/>
    </source>
</evidence>
<dbReference type="EMBL" id="CDMY01000264">
    <property type="protein sequence ID" value="CEL98176.1"/>
    <property type="molecule type" value="Genomic_DNA"/>
</dbReference>
<feature type="compositionally biased region" description="Polar residues" evidence="1">
    <location>
        <begin position="87"/>
        <end position="96"/>
    </location>
</feature>
<accession>A0A0G4EL88</accession>
<sequence>MNLPSVAEFPHAPPPKAIDRMPPIISADKISDYGSSAGTAIGRSGKKKHSDYPPVSNDKKEDSSGSPFSSEESNKSDESITHRERMLSTSGQQFITIGSAVGEI</sequence>
<organism evidence="2 3">
    <name type="scientific">Vitrella brassicaformis (strain CCMP3155)</name>
    <dbReference type="NCBI Taxonomy" id="1169540"/>
    <lineage>
        <taxon>Eukaryota</taxon>
        <taxon>Sar</taxon>
        <taxon>Alveolata</taxon>
        <taxon>Colpodellida</taxon>
        <taxon>Vitrellaceae</taxon>
        <taxon>Vitrella</taxon>
    </lineage>
</organism>
<reference evidence="2 3" key="1">
    <citation type="submission" date="2014-11" db="EMBL/GenBank/DDBJ databases">
        <authorList>
            <person name="Zhu J."/>
            <person name="Qi W."/>
            <person name="Song R."/>
        </authorList>
    </citation>
    <scope>NUCLEOTIDE SEQUENCE [LARGE SCALE GENOMIC DNA]</scope>
</reference>
<evidence type="ECO:0000256" key="1">
    <source>
        <dbReference type="SAM" id="MobiDB-lite"/>
    </source>
</evidence>